<dbReference type="GO" id="GO:0006935">
    <property type="term" value="P:chemotaxis"/>
    <property type="evidence" value="ECO:0007669"/>
    <property type="project" value="InterPro"/>
</dbReference>
<dbReference type="InterPro" id="IPR036061">
    <property type="entry name" value="CheW-like_dom_sf"/>
</dbReference>
<sequence>MTAFMVERTNEIINVDKSLVKPVDSILTSTVSFIKGISLQEDRLISIIDIEKLLLSIKDIDFIRNQMDQLLSV</sequence>
<dbReference type="Proteomes" id="UP000188613">
    <property type="component" value="Unassembled WGS sequence"/>
</dbReference>
<evidence type="ECO:0000313" key="2">
    <source>
        <dbReference type="EMBL" id="OMP66437.1"/>
    </source>
</evidence>
<accession>A0A1V2A678</accession>
<dbReference type="PROSITE" id="PS50851">
    <property type="entry name" value="CHEW"/>
    <property type="match status" value="1"/>
</dbReference>
<comment type="caution">
    <text evidence="2">The sequence shown here is derived from an EMBL/GenBank/DDBJ whole genome shotgun (WGS) entry which is preliminary data.</text>
</comment>
<dbReference type="InterPro" id="IPR002545">
    <property type="entry name" value="CheW-lke_dom"/>
</dbReference>
<dbReference type="GO" id="GO:0007165">
    <property type="term" value="P:signal transduction"/>
    <property type="evidence" value="ECO:0007669"/>
    <property type="project" value="InterPro"/>
</dbReference>
<dbReference type="Pfam" id="PF01584">
    <property type="entry name" value="CheW"/>
    <property type="match status" value="1"/>
</dbReference>
<gene>
    <name evidence="2" type="ORF">BTO28_12090</name>
</gene>
<dbReference type="EMBL" id="MSFI01000020">
    <property type="protein sequence ID" value="OMP66437.1"/>
    <property type="molecule type" value="Genomic_DNA"/>
</dbReference>
<reference evidence="2 3" key="1">
    <citation type="submission" date="2016-12" db="EMBL/GenBank/DDBJ databases">
        <title>Domibacillus sp. SAB 38T whole genome sequencing.</title>
        <authorList>
            <person name="Verma A."/>
            <person name="Ojha A.K."/>
            <person name="Krishnamurthi S."/>
        </authorList>
    </citation>
    <scope>NUCLEOTIDE SEQUENCE [LARGE SCALE GENOMIC DNA]</scope>
    <source>
        <strain evidence="2 3">SAB 38</strain>
    </source>
</reference>
<organism evidence="2 3">
    <name type="scientific">Domibacillus epiphyticus</name>
    <dbReference type="NCBI Taxonomy" id="1714355"/>
    <lineage>
        <taxon>Bacteria</taxon>
        <taxon>Bacillati</taxon>
        <taxon>Bacillota</taxon>
        <taxon>Bacilli</taxon>
        <taxon>Bacillales</taxon>
        <taxon>Bacillaceae</taxon>
        <taxon>Domibacillus</taxon>
    </lineage>
</organism>
<dbReference type="AlphaFoldDB" id="A0A1V2A678"/>
<dbReference type="Gene3D" id="2.30.30.40">
    <property type="entry name" value="SH3 Domains"/>
    <property type="match status" value="1"/>
</dbReference>
<feature type="domain" description="CheW-like" evidence="1">
    <location>
        <begin position="1"/>
        <end position="59"/>
    </location>
</feature>
<proteinExistence type="predicted"/>
<protein>
    <recommendedName>
        <fullName evidence="1">CheW-like domain-containing protein</fullName>
    </recommendedName>
</protein>
<name>A0A1V2A678_9BACI</name>
<keyword evidence="3" id="KW-1185">Reference proteome</keyword>
<dbReference type="OrthoDB" id="9787997at2"/>
<evidence type="ECO:0000313" key="3">
    <source>
        <dbReference type="Proteomes" id="UP000188613"/>
    </source>
</evidence>
<evidence type="ECO:0000259" key="1">
    <source>
        <dbReference type="PROSITE" id="PS50851"/>
    </source>
</evidence>
<dbReference type="SUPFAM" id="SSF50341">
    <property type="entry name" value="CheW-like"/>
    <property type="match status" value="1"/>
</dbReference>